<feature type="transmembrane region" description="Helical" evidence="8">
    <location>
        <begin position="443"/>
        <end position="460"/>
    </location>
</feature>
<name>A0ABD0KFA7_9CAEN</name>
<reference evidence="9 10" key="1">
    <citation type="journal article" date="2023" name="Sci. Data">
        <title>Genome assembly of the Korean intertidal mud-creeper Batillaria attramentaria.</title>
        <authorList>
            <person name="Patra A.K."/>
            <person name="Ho P.T."/>
            <person name="Jun S."/>
            <person name="Lee S.J."/>
            <person name="Kim Y."/>
            <person name="Won Y.J."/>
        </authorList>
    </citation>
    <scope>NUCLEOTIDE SEQUENCE [LARGE SCALE GENOMIC DNA]</scope>
    <source>
        <strain evidence="9">Wonlab-2016</strain>
    </source>
</reference>
<evidence type="ECO:0000256" key="1">
    <source>
        <dbReference type="ARBA" id="ARBA00004141"/>
    </source>
</evidence>
<feature type="transmembrane region" description="Helical" evidence="8">
    <location>
        <begin position="296"/>
        <end position="318"/>
    </location>
</feature>
<evidence type="ECO:0000256" key="2">
    <source>
        <dbReference type="ARBA" id="ARBA00008821"/>
    </source>
</evidence>
<dbReference type="EMBL" id="JACVVK020000187">
    <property type="protein sequence ID" value="KAK7485854.1"/>
    <property type="molecule type" value="Genomic_DNA"/>
</dbReference>
<dbReference type="PROSITE" id="PS01116">
    <property type="entry name" value="XANTH_URACIL_PERMASE"/>
    <property type="match status" value="1"/>
</dbReference>
<keyword evidence="10" id="KW-1185">Reference proteome</keyword>
<dbReference type="Pfam" id="PF00860">
    <property type="entry name" value="Xan_ur_permease"/>
    <property type="match status" value="1"/>
</dbReference>
<keyword evidence="4 8" id="KW-0812">Transmembrane</keyword>
<keyword evidence="3" id="KW-0813">Transport</keyword>
<evidence type="ECO:0000256" key="7">
    <source>
        <dbReference type="SAM" id="MobiDB-lite"/>
    </source>
</evidence>
<sequence length="590" mass="63519">MEEWSYSKSARTGRTDVLYKVNERPPVPLLILLAFQQFLTMFGATFSFPLLMAPFLCLGPDEVGLSSIISTVIFCSGLGTLLQTTFGVRLPIIQSISYSFATPFIVLLTSLDRLKCPDPICTSDANDSFRNSTLVSCGSGEHQDMWQARIREIQGALLVSSLVQVVLGFTPTITMIGLSLFDAAAGKCQGQWWIALTTLALLTIFSQYLRNVEVPFFSYRAAPGGGRGCVRSSLRFFALFPVLLAVALAWLLCFIFTETDVFPSDIKKWGYAARTDTKSEVLSLAPWFRFPYPGQWGVPTFSAAGVLGAIAATLASIVESVGDYYACAKLSGAPPPPGSAVSRGIGVEGITSILAGAWGSLGGTTSYSENIGAIGITKVASRAVIQAAAVLMLILGCIGKFSAIFVAIPDPVVGGLFLAMFGMVTAVGLSNLQYVDLSSTRNLFVLGVSLFLGLTVPKWLTQPANAGAINTGSSEADQILTVLCSTSIIVAGLVAFILDNTVPGTIEERGFLHWQQVDQDGPLGRQDDLDLSIYDLPFIQPWLNKQRITSYLPFCPGFRGWCRRRPRPEQKTPPSGQDNEAFDGPVSTQL</sequence>
<dbReference type="AlphaFoldDB" id="A0ABD0KFA7"/>
<comment type="subcellular location">
    <subcellularLocation>
        <location evidence="1">Membrane</location>
        <topology evidence="1">Multi-pass membrane protein</topology>
    </subcellularLocation>
</comment>
<evidence type="ECO:0000256" key="3">
    <source>
        <dbReference type="ARBA" id="ARBA00022448"/>
    </source>
</evidence>
<dbReference type="GO" id="GO:0022857">
    <property type="term" value="F:transmembrane transporter activity"/>
    <property type="evidence" value="ECO:0007669"/>
    <property type="project" value="UniProtKB-ARBA"/>
</dbReference>
<proteinExistence type="inferred from homology"/>
<feature type="transmembrane region" description="Helical" evidence="8">
    <location>
        <begin position="29"/>
        <end position="51"/>
    </location>
</feature>
<dbReference type="InterPro" id="IPR006043">
    <property type="entry name" value="NCS2"/>
</dbReference>
<protein>
    <recommendedName>
        <fullName evidence="11">Solute carrier family 23 member 2</fullName>
    </recommendedName>
</protein>
<accession>A0ABD0KFA7</accession>
<evidence type="ECO:0008006" key="11">
    <source>
        <dbReference type="Google" id="ProtNLM"/>
    </source>
</evidence>
<evidence type="ECO:0000313" key="9">
    <source>
        <dbReference type="EMBL" id="KAK7485854.1"/>
    </source>
</evidence>
<feature type="transmembrane region" description="Helical" evidence="8">
    <location>
        <begin position="383"/>
        <end position="406"/>
    </location>
</feature>
<evidence type="ECO:0000256" key="4">
    <source>
        <dbReference type="ARBA" id="ARBA00022692"/>
    </source>
</evidence>
<feature type="transmembrane region" description="Helical" evidence="8">
    <location>
        <begin position="480"/>
        <end position="498"/>
    </location>
</feature>
<dbReference type="Proteomes" id="UP001519460">
    <property type="component" value="Unassembled WGS sequence"/>
</dbReference>
<gene>
    <name evidence="9" type="ORF">BaRGS_00022849</name>
</gene>
<evidence type="ECO:0000256" key="8">
    <source>
        <dbReference type="SAM" id="Phobius"/>
    </source>
</evidence>
<feature type="transmembrane region" description="Helical" evidence="8">
    <location>
        <begin position="190"/>
        <end position="209"/>
    </location>
</feature>
<feature type="transmembrane region" description="Helical" evidence="8">
    <location>
        <begin position="412"/>
        <end position="431"/>
    </location>
</feature>
<evidence type="ECO:0000256" key="6">
    <source>
        <dbReference type="ARBA" id="ARBA00023136"/>
    </source>
</evidence>
<evidence type="ECO:0000256" key="5">
    <source>
        <dbReference type="ARBA" id="ARBA00022989"/>
    </source>
</evidence>
<dbReference type="PANTHER" id="PTHR11119">
    <property type="entry name" value="XANTHINE-URACIL / VITAMIN C PERMEASE FAMILY MEMBER"/>
    <property type="match status" value="1"/>
</dbReference>
<feature type="transmembrane region" description="Helical" evidence="8">
    <location>
        <begin position="155"/>
        <end position="178"/>
    </location>
</feature>
<feature type="region of interest" description="Disordered" evidence="7">
    <location>
        <begin position="565"/>
        <end position="590"/>
    </location>
</feature>
<feature type="transmembrane region" description="Helical" evidence="8">
    <location>
        <begin position="63"/>
        <end position="82"/>
    </location>
</feature>
<evidence type="ECO:0000313" key="10">
    <source>
        <dbReference type="Proteomes" id="UP001519460"/>
    </source>
</evidence>
<dbReference type="GO" id="GO:0005886">
    <property type="term" value="C:plasma membrane"/>
    <property type="evidence" value="ECO:0007669"/>
    <property type="project" value="UniProtKB-ARBA"/>
</dbReference>
<organism evidence="9 10">
    <name type="scientific">Batillaria attramentaria</name>
    <dbReference type="NCBI Taxonomy" id="370345"/>
    <lineage>
        <taxon>Eukaryota</taxon>
        <taxon>Metazoa</taxon>
        <taxon>Spiralia</taxon>
        <taxon>Lophotrochozoa</taxon>
        <taxon>Mollusca</taxon>
        <taxon>Gastropoda</taxon>
        <taxon>Caenogastropoda</taxon>
        <taxon>Sorbeoconcha</taxon>
        <taxon>Cerithioidea</taxon>
        <taxon>Batillariidae</taxon>
        <taxon>Batillaria</taxon>
    </lineage>
</organism>
<comment type="similarity">
    <text evidence="2">Belongs to the nucleobase:cation symporter-2 (NCS2) (TC 2.A.40) family.</text>
</comment>
<dbReference type="InterPro" id="IPR006042">
    <property type="entry name" value="Xan_ur_permease"/>
</dbReference>
<feature type="transmembrane region" description="Helical" evidence="8">
    <location>
        <begin position="236"/>
        <end position="257"/>
    </location>
</feature>
<comment type="caution">
    <text evidence="9">The sequence shown here is derived from an EMBL/GenBank/DDBJ whole genome shotgun (WGS) entry which is preliminary data.</text>
</comment>
<keyword evidence="5 8" id="KW-1133">Transmembrane helix</keyword>
<keyword evidence="6 8" id="KW-0472">Membrane</keyword>